<dbReference type="PROSITE" id="PS00629">
    <property type="entry name" value="IMP_1"/>
    <property type="match status" value="1"/>
</dbReference>
<dbReference type="InterPro" id="IPR020550">
    <property type="entry name" value="Inositol_monophosphatase_CS"/>
</dbReference>
<dbReference type="EC" id="3.1.3.25" evidence="2"/>
<keyword evidence="3" id="KW-0479">Metal-binding</keyword>
<evidence type="ECO:0000256" key="1">
    <source>
        <dbReference type="ARBA" id="ARBA00001033"/>
    </source>
</evidence>
<dbReference type="Pfam" id="PF00459">
    <property type="entry name" value="Inositol_P"/>
    <property type="match status" value="1"/>
</dbReference>
<evidence type="ECO:0000256" key="6">
    <source>
        <dbReference type="SAM" id="MobiDB-lite"/>
    </source>
</evidence>
<reference evidence="8" key="1">
    <citation type="journal article" date="2019" name="Int. J. Syst. Evol. Microbiol.">
        <title>The Global Catalogue of Microorganisms (GCM) 10K type strain sequencing project: providing services to taxonomists for standard genome sequencing and annotation.</title>
        <authorList>
            <consortium name="The Broad Institute Genomics Platform"/>
            <consortium name="The Broad Institute Genome Sequencing Center for Infectious Disease"/>
            <person name="Wu L."/>
            <person name="Ma J."/>
        </authorList>
    </citation>
    <scope>NUCLEOTIDE SEQUENCE [LARGE SCALE GENOMIC DNA]</scope>
    <source>
        <strain evidence="8">JCM 4737</strain>
    </source>
</reference>
<dbReference type="RefSeq" id="WP_138896511.1">
    <property type="nucleotide sequence ID" value="NZ_BMVO01000004.1"/>
</dbReference>
<keyword evidence="8" id="KW-1185">Reference proteome</keyword>
<dbReference type="PRINTS" id="PR00377">
    <property type="entry name" value="IMPHPHTASES"/>
</dbReference>
<dbReference type="PANTHER" id="PTHR20854">
    <property type="entry name" value="INOSITOL MONOPHOSPHATASE"/>
    <property type="match status" value="1"/>
</dbReference>
<dbReference type="PANTHER" id="PTHR20854:SF4">
    <property type="entry name" value="INOSITOL-1-MONOPHOSPHATASE-RELATED"/>
    <property type="match status" value="1"/>
</dbReference>
<organism evidence="7 8">
    <name type="scientific">Streptomyces chryseus</name>
    <dbReference type="NCBI Taxonomy" id="68186"/>
    <lineage>
        <taxon>Bacteria</taxon>
        <taxon>Bacillati</taxon>
        <taxon>Actinomycetota</taxon>
        <taxon>Actinomycetes</taxon>
        <taxon>Kitasatosporales</taxon>
        <taxon>Streptomycetaceae</taxon>
        <taxon>Streptomyces</taxon>
    </lineage>
</organism>
<dbReference type="SUPFAM" id="SSF56655">
    <property type="entry name" value="Carbohydrate phosphatase"/>
    <property type="match status" value="1"/>
</dbReference>
<evidence type="ECO:0000313" key="7">
    <source>
        <dbReference type="EMBL" id="GHA96333.1"/>
    </source>
</evidence>
<sequence>MIGPRAARRQPGAGPGPVGEDLSLALAADMARTAGARLLDLFARGDTRPVTKSPGQRGSAADTEAERYIVGTILTTLPGHRVVAEESGACGPASDHTWIVDPLDGTHNFLRGRRDWGVSIAYAYRDTVLTGVFHAPTTGTLYAATRDGGAYRDGHRLLVRPAPHLSESLAICSASAPPWRDTARRILDGLWGAVLDLRITGCGAGALCQVAEGSADVFAEVDGERWDYAAGALILREAGGTLTDFAGGPVTARSSTVVAAASPDLHAQARAVIGGEPPGARAAPPGDGRGTPHGPPGEGR</sequence>
<proteinExistence type="predicted"/>
<comment type="caution">
    <text evidence="7">The sequence shown here is derived from an EMBL/GenBank/DDBJ whole genome shotgun (WGS) entry which is preliminary data.</text>
</comment>
<feature type="compositionally biased region" description="Low complexity" evidence="6">
    <location>
        <begin position="274"/>
        <end position="286"/>
    </location>
</feature>
<evidence type="ECO:0000256" key="3">
    <source>
        <dbReference type="ARBA" id="ARBA00022723"/>
    </source>
</evidence>
<gene>
    <name evidence="7" type="ORF">GCM10010346_18870</name>
</gene>
<protein>
    <recommendedName>
        <fullName evidence="2">inositol-phosphate phosphatase</fullName>
        <ecNumber evidence="2">3.1.3.25</ecNumber>
    </recommendedName>
</protein>
<dbReference type="Proteomes" id="UP000599437">
    <property type="component" value="Unassembled WGS sequence"/>
</dbReference>
<keyword evidence="4" id="KW-0378">Hydrolase</keyword>
<dbReference type="InterPro" id="IPR000760">
    <property type="entry name" value="Inositol_monophosphatase-like"/>
</dbReference>
<dbReference type="CDD" id="cd01637">
    <property type="entry name" value="IMPase_like"/>
    <property type="match status" value="1"/>
</dbReference>
<keyword evidence="5" id="KW-0460">Magnesium</keyword>
<dbReference type="PROSITE" id="PS00630">
    <property type="entry name" value="IMP_2"/>
    <property type="match status" value="1"/>
</dbReference>
<feature type="compositionally biased region" description="Gly residues" evidence="6">
    <location>
        <begin position="287"/>
        <end position="300"/>
    </location>
</feature>
<feature type="region of interest" description="Disordered" evidence="6">
    <location>
        <begin position="272"/>
        <end position="300"/>
    </location>
</feature>
<evidence type="ECO:0000313" key="8">
    <source>
        <dbReference type="Proteomes" id="UP000599437"/>
    </source>
</evidence>
<dbReference type="InterPro" id="IPR020583">
    <property type="entry name" value="Inositol_monoP_metal-BS"/>
</dbReference>
<name>A0ABQ3DKK8_9ACTN</name>
<evidence type="ECO:0000256" key="4">
    <source>
        <dbReference type="ARBA" id="ARBA00022801"/>
    </source>
</evidence>
<dbReference type="Gene3D" id="3.30.540.10">
    <property type="entry name" value="Fructose-1,6-Bisphosphatase, subunit A, domain 1"/>
    <property type="match status" value="1"/>
</dbReference>
<evidence type="ECO:0000256" key="5">
    <source>
        <dbReference type="ARBA" id="ARBA00022842"/>
    </source>
</evidence>
<evidence type="ECO:0000256" key="2">
    <source>
        <dbReference type="ARBA" id="ARBA00013106"/>
    </source>
</evidence>
<dbReference type="EMBL" id="BMVO01000004">
    <property type="protein sequence ID" value="GHA96333.1"/>
    <property type="molecule type" value="Genomic_DNA"/>
</dbReference>
<dbReference type="Gene3D" id="3.40.190.80">
    <property type="match status" value="1"/>
</dbReference>
<comment type="catalytic activity">
    <reaction evidence="1">
        <text>a myo-inositol phosphate + H2O = myo-inositol + phosphate</text>
        <dbReference type="Rhea" id="RHEA:24056"/>
        <dbReference type="ChEBI" id="CHEBI:15377"/>
        <dbReference type="ChEBI" id="CHEBI:17268"/>
        <dbReference type="ChEBI" id="CHEBI:43474"/>
        <dbReference type="ChEBI" id="CHEBI:84139"/>
        <dbReference type="EC" id="3.1.3.25"/>
    </reaction>
</comment>
<accession>A0ABQ3DKK8</accession>